<comment type="caution">
    <text evidence="1">The sequence shown here is derived from an EMBL/GenBank/DDBJ whole genome shotgun (WGS) entry which is preliminary data.</text>
</comment>
<gene>
    <name evidence="1" type="ORF">J1902_02240</name>
</gene>
<sequence>MTALPWLRRISAVASLDDGNRRELYEYVCNAPDAVGRDKAAQIIGVPRSTASFHLDRLVRDGLLDVEFRKSTDKSGPGSGRPAKLYRPAVAEVGASVPERQYDLAGELMAAAIARSISEGGPVREALVETAYERGKATGRDGEFLAVLADHGYVPTPDGDGGYRLLNCPFHRLAEGHSEVVCAMNGAFLSGTAAACGLPEESVEADSGPGHCCARITSLDS</sequence>
<dbReference type="InterPro" id="IPR036388">
    <property type="entry name" value="WH-like_DNA-bd_sf"/>
</dbReference>
<dbReference type="Proteomes" id="UP000664164">
    <property type="component" value="Unassembled WGS sequence"/>
</dbReference>
<dbReference type="Pfam" id="PF12840">
    <property type="entry name" value="HTH_20"/>
    <property type="match status" value="1"/>
</dbReference>
<dbReference type="InterPro" id="IPR011991">
    <property type="entry name" value="ArsR-like_HTH"/>
</dbReference>
<reference evidence="1" key="1">
    <citation type="submission" date="2021-03" db="EMBL/GenBank/DDBJ databases">
        <title>A new species, PO-11, isolated from a karst cave deposit.</title>
        <authorList>
            <person name="Zhaoxiaoyong W."/>
        </authorList>
    </citation>
    <scope>NUCLEOTIDE SEQUENCE</scope>
    <source>
        <strain evidence="1">PO-11</strain>
    </source>
</reference>
<evidence type="ECO:0000313" key="2">
    <source>
        <dbReference type="Proteomes" id="UP000664164"/>
    </source>
</evidence>
<keyword evidence="2" id="KW-1185">Reference proteome</keyword>
<evidence type="ECO:0000313" key="1">
    <source>
        <dbReference type="EMBL" id="MBO1266811.1"/>
    </source>
</evidence>
<dbReference type="AlphaFoldDB" id="A0A939HBN6"/>
<dbReference type="EMBL" id="JAFNLL010000004">
    <property type="protein sequence ID" value="MBO1266811.1"/>
    <property type="molecule type" value="Genomic_DNA"/>
</dbReference>
<dbReference type="InterPro" id="IPR036390">
    <property type="entry name" value="WH_DNA-bd_sf"/>
</dbReference>
<accession>A0A939HBN6</accession>
<name>A0A939HBN6_9MICC</name>
<dbReference type="SUPFAM" id="SSF46785">
    <property type="entry name" value="Winged helix' DNA-binding domain"/>
    <property type="match status" value="1"/>
</dbReference>
<proteinExistence type="predicted"/>
<dbReference type="CDD" id="cd00090">
    <property type="entry name" value="HTH_ARSR"/>
    <property type="match status" value="1"/>
</dbReference>
<dbReference type="RefSeq" id="WP_207614638.1">
    <property type="nucleotide sequence ID" value="NZ_JAFNLL010000004.1"/>
</dbReference>
<dbReference type="Gene3D" id="1.10.10.10">
    <property type="entry name" value="Winged helix-like DNA-binding domain superfamily/Winged helix DNA-binding domain"/>
    <property type="match status" value="1"/>
</dbReference>
<protein>
    <submittedName>
        <fullName evidence="1">Transcriptional regulator</fullName>
    </submittedName>
</protein>
<organism evidence="1 2">
    <name type="scientific">Arthrobacter cavernae</name>
    <dbReference type="NCBI Taxonomy" id="2817681"/>
    <lineage>
        <taxon>Bacteria</taxon>
        <taxon>Bacillati</taxon>
        <taxon>Actinomycetota</taxon>
        <taxon>Actinomycetes</taxon>
        <taxon>Micrococcales</taxon>
        <taxon>Micrococcaceae</taxon>
        <taxon>Arthrobacter</taxon>
    </lineage>
</organism>